<reference evidence="2 3" key="1">
    <citation type="submission" date="2014-09" db="EMBL/GenBank/DDBJ databases">
        <authorList>
            <person name="Ellenberger Sabrina"/>
        </authorList>
    </citation>
    <scope>NUCLEOTIDE SEQUENCE [LARGE SCALE GENOMIC DNA]</scope>
    <source>
        <strain evidence="2 3">CBS 412.66</strain>
    </source>
</reference>
<dbReference type="InterPro" id="IPR025476">
    <property type="entry name" value="Helitron_helicase-like"/>
</dbReference>
<dbReference type="PANTHER" id="PTHR45786">
    <property type="entry name" value="DNA BINDING PROTEIN-LIKE"/>
    <property type="match status" value="1"/>
</dbReference>
<name>A0A0B7NMH6_9FUNG</name>
<gene>
    <name evidence="2" type="primary">PARPA_12893.1 scaffold 45629</name>
</gene>
<sequence>MSKRLCQEYLVDVWAVCDQNKLDWIKAHQSNIRVALYNGLQDAPIQEDVNLTALGKRYYILPSAYTGGPRYMAKKYQDSMAIVRHFVKPSLFITLTANSRSVEIQRELLPGAYASDRPDLVARLLI</sequence>
<dbReference type="EMBL" id="LN733868">
    <property type="protein sequence ID" value="CEP18587.1"/>
    <property type="molecule type" value="Genomic_DNA"/>
</dbReference>
<dbReference type="AlphaFoldDB" id="A0A0B7NMH6"/>
<keyword evidence="3" id="KW-1185">Reference proteome</keyword>
<evidence type="ECO:0000259" key="1">
    <source>
        <dbReference type="Pfam" id="PF14214"/>
    </source>
</evidence>
<evidence type="ECO:0000313" key="3">
    <source>
        <dbReference type="Proteomes" id="UP000054107"/>
    </source>
</evidence>
<dbReference type="Proteomes" id="UP000054107">
    <property type="component" value="Unassembled WGS sequence"/>
</dbReference>
<evidence type="ECO:0000313" key="2">
    <source>
        <dbReference type="EMBL" id="CEP18587.1"/>
    </source>
</evidence>
<feature type="domain" description="Helitron helicase-like" evidence="1">
    <location>
        <begin position="2"/>
        <end position="123"/>
    </location>
</feature>
<proteinExistence type="predicted"/>
<dbReference type="STRING" id="35722.A0A0B7NMH6"/>
<dbReference type="Pfam" id="PF14214">
    <property type="entry name" value="Helitron_like_N"/>
    <property type="match status" value="1"/>
</dbReference>
<accession>A0A0B7NMH6</accession>
<dbReference type="PANTHER" id="PTHR45786:SF74">
    <property type="entry name" value="ATP-DEPENDENT DNA HELICASE"/>
    <property type="match status" value="1"/>
</dbReference>
<protein>
    <recommendedName>
        <fullName evidence="1">Helitron helicase-like domain-containing protein</fullName>
    </recommendedName>
</protein>
<organism evidence="2 3">
    <name type="scientific">Parasitella parasitica</name>
    <dbReference type="NCBI Taxonomy" id="35722"/>
    <lineage>
        <taxon>Eukaryota</taxon>
        <taxon>Fungi</taxon>
        <taxon>Fungi incertae sedis</taxon>
        <taxon>Mucoromycota</taxon>
        <taxon>Mucoromycotina</taxon>
        <taxon>Mucoromycetes</taxon>
        <taxon>Mucorales</taxon>
        <taxon>Mucorineae</taxon>
        <taxon>Mucoraceae</taxon>
        <taxon>Parasitella</taxon>
    </lineage>
</organism>
<dbReference type="OrthoDB" id="2278933at2759"/>